<gene>
    <name evidence="3" type="ORF">MYP_4723</name>
</gene>
<comment type="caution">
    <text evidence="3">The sequence shown here is derived from an EMBL/GenBank/DDBJ whole genome shotgun (WGS) entry which is preliminary data.</text>
</comment>
<dbReference type="Proteomes" id="UP000030185">
    <property type="component" value="Unassembled WGS sequence"/>
</dbReference>
<feature type="region of interest" description="Disordered" evidence="1">
    <location>
        <begin position="186"/>
        <end position="209"/>
    </location>
</feature>
<reference evidence="3 4" key="1">
    <citation type="submission" date="2014-09" db="EMBL/GenBank/DDBJ databases">
        <title>Sporocytophaga myxococcoides PG-01 genome sequencing.</title>
        <authorList>
            <person name="Liu L."/>
            <person name="Gao P.J."/>
            <person name="Chen G.J."/>
            <person name="Wang L.S."/>
        </authorList>
    </citation>
    <scope>NUCLEOTIDE SEQUENCE [LARGE SCALE GENOMIC DNA]</scope>
    <source>
        <strain evidence="3 4">PG-01</strain>
    </source>
</reference>
<dbReference type="EMBL" id="BBLT01000013">
    <property type="protein sequence ID" value="GAL87493.1"/>
    <property type="molecule type" value="Genomic_DNA"/>
</dbReference>
<dbReference type="Pfam" id="PF13699">
    <property type="entry name" value="eCIS_core"/>
    <property type="match status" value="1"/>
</dbReference>
<feature type="domain" description="eCIS core" evidence="2">
    <location>
        <begin position="86"/>
        <end position="151"/>
    </location>
</feature>
<accession>A0A098LMZ4</accession>
<organism evidence="3 4">
    <name type="scientific">Sporocytophaga myxococcoides</name>
    <dbReference type="NCBI Taxonomy" id="153721"/>
    <lineage>
        <taxon>Bacteria</taxon>
        <taxon>Pseudomonadati</taxon>
        <taxon>Bacteroidota</taxon>
        <taxon>Cytophagia</taxon>
        <taxon>Cytophagales</taxon>
        <taxon>Cytophagaceae</taxon>
        <taxon>Sporocytophaga</taxon>
    </lineage>
</organism>
<evidence type="ECO:0000259" key="2">
    <source>
        <dbReference type="Pfam" id="PF13699"/>
    </source>
</evidence>
<proteinExistence type="predicted"/>
<feature type="compositionally biased region" description="Basic and acidic residues" evidence="1">
    <location>
        <begin position="580"/>
        <end position="596"/>
    </location>
</feature>
<protein>
    <submittedName>
        <fullName evidence="3">Oxidoreductase, aldo/keto reductase family</fullName>
    </submittedName>
</protein>
<evidence type="ECO:0000313" key="3">
    <source>
        <dbReference type="EMBL" id="GAL87493.1"/>
    </source>
</evidence>
<feature type="compositionally biased region" description="Basic and acidic residues" evidence="1">
    <location>
        <begin position="1"/>
        <end position="12"/>
    </location>
</feature>
<evidence type="ECO:0000256" key="1">
    <source>
        <dbReference type="SAM" id="MobiDB-lite"/>
    </source>
</evidence>
<feature type="region of interest" description="Disordered" evidence="1">
    <location>
        <begin position="1"/>
        <end position="23"/>
    </location>
</feature>
<dbReference type="InterPro" id="IPR025295">
    <property type="entry name" value="eCIS_core_dom"/>
</dbReference>
<dbReference type="OrthoDB" id="292792at2"/>
<keyword evidence="4" id="KW-1185">Reference proteome</keyword>
<dbReference type="AlphaFoldDB" id="A0A098LMZ4"/>
<dbReference type="eggNOG" id="COG3177">
    <property type="taxonomic scope" value="Bacteria"/>
</dbReference>
<dbReference type="RefSeq" id="WP_081990643.1">
    <property type="nucleotide sequence ID" value="NZ_BBLT01000013.1"/>
</dbReference>
<dbReference type="STRING" id="153721.MYP_4723"/>
<sequence length="630" mass="71775">MPSEKSYKENAPHRGLSHSSRSASNAVNAMAYGKITGTGPDHIQNNGYGNAVMQSMSASPGIQLKKEEDENIQLKENEAKENNTGLPDDLKSGVENLSGISMNDVKVHYNSDKPEQLQAQAYAQGTDIHVASGQEKHLPHEAWHVVQQKQGRVQPTLQMKEKVSINDDEGLEHEADVMGEKALKVSGSAQPPVQKKEARSNVAQRNKKSTKVLEDENMAEPKVGKQDIELAKNIHEDLEAIFEDVMEIDKKNMMEKTQYNSGVCLGGIILPPLQRFKSLKHLISCCRLENLGNGSVRRGIYELLNNDLKKKIIVNTLTTMDQANQLEYLKESNFGSKAKYGWKVVVEVQYYRTRTSTNNYFHKDTLGTTLFVNLNYMNKKKMIGPEYLVNPMESKEHLANIAKSLPKEFLKDKKTVMSQLAQPQIIEVVEIPEYGFVAFVDEMINHSSPTTEHRKVKGSAIHAFLRDRDVDKYREYKTAYDKWSKRWINWSYESYLPDGEGFDGQDWLSVLKKIENPNAKYDRNELRSMDPEGRVLSDEEIEKLIHIAGHDNFGIVSIPKNMEETKMTSNDRPLKRRMSMKLDQEKDKDHSSEKEVDGKRSFLRTWVRAEKVDNDVLKSDWKWTQQGGIG</sequence>
<name>A0A098LMZ4_9BACT</name>
<feature type="region of interest" description="Disordered" evidence="1">
    <location>
        <begin position="564"/>
        <end position="596"/>
    </location>
</feature>
<evidence type="ECO:0000313" key="4">
    <source>
        <dbReference type="Proteomes" id="UP000030185"/>
    </source>
</evidence>